<dbReference type="FunFam" id="3.30.565.10:FF:000006">
    <property type="entry name" value="Sensor histidine kinase WalK"/>
    <property type="match status" value="1"/>
</dbReference>
<protein>
    <recommendedName>
        <fullName evidence="2">histidine kinase</fullName>
        <ecNumber evidence="2">2.7.13.3</ecNumber>
    </recommendedName>
</protein>
<sequence length="643" mass="70004">MAAWFKEAVELLFMATPMMAVAYLAVFQDPPLVARDFVFHEFAIGLSIVLSVFAGWVAWRCYQSSGEPALRWITLAFIGFAVVYAPHGILTRHSSQDLWMFILFGPASRVVMCGFLLVALTRLGQPADSVADRTKPSRWLPWLGMAVGVDLLVWALASTPFAGQYAVRLVQEGATILMAVAGIVLIRWRGQRTGMMWLYQLALGAFATSALAFLLSKAWTHLWWLAHAVFAAGFLALAYGVAQAFLTTRSVTAVYSPEQMAAKLAATEAVAAESKAAERRLKALLETSPIGIAVSDREGNLVFCNARQADMLGMTLGDMLGKAERDLFVDAGIRDRAAALARQSGLPVTAEAAQDRRDGTRQWSAVTWTPLTFEGQPALVAWTVDITDRRRAATALEQAKHAAEVANRSKTEFLAAMSHELRTPLNVINGFAEVMTTEILGPMGNARYAEYARHILDSGQHLASLINDVLDVSAIEAGQLPLRETEIDLVAVIESVRVMVFDRVRERDLTLSVEVVPNLPHLICDERRMKQILLNLLSNAVKFTPAGGRITVTAGLDKGGGVTIRVADTGIGIKPEDREKAMAPFSQVDSALERRFEGLGLGLSMAIRLTEMHGGSLAIDSEPGKGTIITLRFPERRSLAAAC</sequence>
<feature type="domain" description="PAS" evidence="8">
    <location>
        <begin position="277"/>
        <end position="322"/>
    </location>
</feature>
<dbReference type="PROSITE" id="PS50113">
    <property type="entry name" value="PAC"/>
    <property type="match status" value="1"/>
</dbReference>
<dbReference type="PRINTS" id="PR00344">
    <property type="entry name" value="BCTRLSENSOR"/>
</dbReference>
<organism evidence="10 11">
    <name type="scientific">Magnetospirillum moscoviense</name>
    <dbReference type="NCBI Taxonomy" id="1437059"/>
    <lineage>
        <taxon>Bacteria</taxon>
        <taxon>Pseudomonadati</taxon>
        <taxon>Pseudomonadota</taxon>
        <taxon>Alphaproteobacteria</taxon>
        <taxon>Rhodospirillales</taxon>
        <taxon>Rhodospirillaceae</taxon>
        <taxon>Magnetospirillum</taxon>
    </lineage>
</organism>
<feature type="domain" description="PAC" evidence="9">
    <location>
        <begin position="348"/>
        <end position="398"/>
    </location>
</feature>
<feature type="transmembrane region" description="Helical" evidence="6">
    <location>
        <begin position="38"/>
        <end position="57"/>
    </location>
</feature>
<evidence type="ECO:0000259" key="9">
    <source>
        <dbReference type="PROSITE" id="PS50113"/>
    </source>
</evidence>
<keyword evidence="6" id="KW-0472">Membrane</keyword>
<feature type="transmembrane region" description="Helical" evidence="6">
    <location>
        <begin position="69"/>
        <end position="86"/>
    </location>
</feature>
<dbReference type="InterPro" id="IPR003661">
    <property type="entry name" value="HisK_dim/P_dom"/>
</dbReference>
<dbReference type="SUPFAM" id="SSF55785">
    <property type="entry name" value="PYP-like sensor domain (PAS domain)"/>
    <property type="match status" value="1"/>
</dbReference>
<dbReference type="Gene3D" id="1.10.287.130">
    <property type="match status" value="1"/>
</dbReference>
<keyword evidence="6" id="KW-1133">Transmembrane helix</keyword>
<evidence type="ECO:0000256" key="1">
    <source>
        <dbReference type="ARBA" id="ARBA00000085"/>
    </source>
</evidence>
<dbReference type="PANTHER" id="PTHR43047:SF72">
    <property type="entry name" value="OSMOSENSING HISTIDINE PROTEIN KINASE SLN1"/>
    <property type="match status" value="1"/>
</dbReference>
<evidence type="ECO:0000313" key="11">
    <source>
        <dbReference type="Proteomes" id="UP000078543"/>
    </source>
</evidence>
<evidence type="ECO:0000313" key="10">
    <source>
        <dbReference type="EMBL" id="OAN46877.1"/>
    </source>
</evidence>
<evidence type="ECO:0000256" key="4">
    <source>
        <dbReference type="ARBA" id="ARBA00022679"/>
    </source>
</evidence>
<dbReference type="GO" id="GO:0000155">
    <property type="term" value="F:phosphorelay sensor kinase activity"/>
    <property type="evidence" value="ECO:0007669"/>
    <property type="project" value="InterPro"/>
</dbReference>
<keyword evidence="11" id="KW-1185">Reference proteome</keyword>
<dbReference type="InterPro" id="IPR036890">
    <property type="entry name" value="HATPase_C_sf"/>
</dbReference>
<dbReference type="SMART" id="SM00388">
    <property type="entry name" value="HisKA"/>
    <property type="match status" value="1"/>
</dbReference>
<dbReference type="CDD" id="cd00130">
    <property type="entry name" value="PAS"/>
    <property type="match status" value="1"/>
</dbReference>
<dbReference type="PROSITE" id="PS50112">
    <property type="entry name" value="PAS"/>
    <property type="match status" value="1"/>
</dbReference>
<dbReference type="RefSeq" id="WP_068503624.1">
    <property type="nucleotide sequence ID" value="NZ_LWQU01000172.1"/>
</dbReference>
<feature type="domain" description="Histidine kinase" evidence="7">
    <location>
        <begin position="416"/>
        <end position="637"/>
    </location>
</feature>
<dbReference type="Gene3D" id="3.30.565.10">
    <property type="entry name" value="Histidine kinase-like ATPase, C-terminal domain"/>
    <property type="match status" value="1"/>
</dbReference>
<keyword evidence="5" id="KW-0418">Kinase</keyword>
<feature type="transmembrane region" description="Helical" evidence="6">
    <location>
        <begin position="7"/>
        <end position="26"/>
    </location>
</feature>
<dbReference type="EC" id="2.7.13.3" evidence="2"/>
<dbReference type="NCBIfam" id="TIGR00229">
    <property type="entry name" value="sensory_box"/>
    <property type="match status" value="1"/>
</dbReference>
<dbReference type="InterPro" id="IPR036097">
    <property type="entry name" value="HisK_dim/P_sf"/>
</dbReference>
<evidence type="ECO:0000256" key="2">
    <source>
        <dbReference type="ARBA" id="ARBA00012438"/>
    </source>
</evidence>
<dbReference type="Pfam" id="PF02518">
    <property type="entry name" value="HATPase_c"/>
    <property type="match status" value="1"/>
</dbReference>
<reference evidence="10 11" key="1">
    <citation type="submission" date="2016-04" db="EMBL/GenBank/DDBJ databases">
        <title>Draft genome sequence of freshwater magnetotactic bacteria Magnetospirillum marisnigri SP-1 and Magnetospirillum moscoviense BB-1.</title>
        <authorList>
            <person name="Koziaeva V."/>
            <person name="Dziuba M.V."/>
            <person name="Ivanov T.M."/>
            <person name="Kuznetsov B."/>
            <person name="Grouzdev D.S."/>
        </authorList>
    </citation>
    <scope>NUCLEOTIDE SEQUENCE [LARGE SCALE GENOMIC DNA]</scope>
    <source>
        <strain evidence="10 11">BB-1</strain>
    </source>
</reference>
<dbReference type="SMART" id="SM00091">
    <property type="entry name" value="PAS"/>
    <property type="match status" value="1"/>
</dbReference>
<dbReference type="CDD" id="cd00082">
    <property type="entry name" value="HisKA"/>
    <property type="match status" value="1"/>
</dbReference>
<feature type="transmembrane region" description="Helical" evidence="6">
    <location>
        <begin position="139"/>
        <end position="157"/>
    </location>
</feature>
<dbReference type="SMART" id="SM00387">
    <property type="entry name" value="HATPase_c"/>
    <property type="match status" value="1"/>
</dbReference>
<comment type="caution">
    <text evidence="10">The sequence shown here is derived from an EMBL/GenBank/DDBJ whole genome shotgun (WGS) entry which is preliminary data.</text>
</comment>
<dbReference type="CDD" id="cd16922">
    <property type="entry name" value="HATPase_EvgS-ArcB-TorS-like"/>
    <property type="match status" value="1"/>
</dbReference>
<dbReference type="EMBL" id="LWQU01000172">
    <property type="protein sequence ID" value="OAN46877.1"/>
    <property type="molecule type" value="Genomic_DNA"/>
</dbReference>
<dbReference type="SUPFAM" id="SSF47384">
    <property type="entry name" value="Homodimeric domain of signal transducing histidine kinase"/>
    <property type="match status" value="1"/>
</dbReference>
<accession>A0A178MFG4</accession>
<dbReference type="InterPro" id="IPR000700">
    <property type="entry name" value="PAS-assoc_C"/>
</dbReference>
<dbReference type="InterPro" id="IPR005467">
    <property type="entry name" value="His_kinase_dom"/>
</dbReference>
<dbReference type="GO" id="GO:0005886">
    <property type="term" value="C:plasma membrane"/>
    <property type="evidence" value="ECO:0007669"/>
    <property type="project" value="TreeGrafter"/>
</dbReference>
<comment type="catalytic activity">
    <reaction evidence="1">
        <text>ATP + protein L-histidine = ADP + protein N-phospho-L-histidine.</text>
        <dbReference type="EC" id="2.7.13.3"/>
    </reaction>
</comment>
<gene>
    <name evidence="10" type="ORF">A6A05_16065</name>
</gene>
<evidence type="ECO:0000259" key="7">
    <source>
        <dbReference type="PROSITE" id="PS50109"/>
    </source>
</evidence>
<proteinExistence type="predicted"/>
<keyword evidence="6" id="KW-0812">Transmembrane</keyword>
<evidence type="ECO:0000256" key="5">
    <source>
        <dbReference type="ARBA" id="ARBA00022777"/>
    </source>
</evidence>
<keyword evidence="3" id="KW-0597">Phosphoprotein</keyword>
<name>A0A178MFG4_9PROT</name>
<feature type="transmembrane region" description="Helical" evidence="6">
    <location>
        <begin position="169"/>
        <end position="186"/>
    </location>
</feature>
<dbReference type="Proteomes" id="UP000078543">
    <property type="component" value="Unassembled WGS sequence"/>
</dbReference>
<feature type="transmembrane region" description="Helical" evidence="6">
    <location>
        <begin position="222"/>
        <end position="242"/>
    </location>
</feature>
<dbReference type="PANTHER" id="PTHR43047">
    <property type="entry name" value="TWO-COMPONENT HISTIDINE PROTEIN KINASE"/>
    <property type="match status" value="1"/>
</dbReference>
<evidence type="ECO:0000259" key="8">
    <source>
        <dbReference type="PROSITE" id="PS50112"/>
    </source>
</evidence>
<dbReference type="GO" id="GO:0009927">
    <property type="term" value="F:histidine phosphotransfer kinase activity"/>
    <property type="evidence" value="ECO:0007669"/>
    <property type="project" value="TreeGrafter"/>
</dbReference>
<evidence type="ECO:0000256" key="3">
    <source>
        <dbReference type="ARBA" id="ARBA00022553"/>
    </source>
</evidence>
<dbReference type="AlphaFoldDB" id="A0A178MFG4"/>
<dbReference type="Pfam" id="PF00512">
    <property type="entry name" value="HisKA"/>
    <property type="match status" value="1"/>
</dbReference>
<feature type="transmembrane region" description="Helical" evidence="6">
    <location>
        <begin position="98"/>
        <end position="118"/>
    </location>
</feature>
<dbReference type="InterPro" id="IPR013767">
    <property type="entry name" value="PAS_fold"/>
</dbReference>
<dbReference type="InterPro" id="IPR003594">
    <property type="entry name" value="HATPase_dom"/>
</dbReference>
<feature type="transmembrane region" description="Helical" evidence="6">
    <location>
        <begin position="198"/>
        <end position="216"/>
    </location>
</feature>
<dbReference type="STRING" id="1437059.A6A05_16065"/>
<dbReference type="Pfam" id="PF00989">
    <property type="entry name" value="PAS"/>
    <property type="match status" value="1"/>
</dbReference>
<evidence type="ECO:0000256" key="6">
    <source>
        <dbReference type="SAM" id="Phobius"/>
    </source>
</evidence>
<dbReference type="SUPFAM" id="SSF55874">
    <property type="entry name" value="ATPase domain of HSP90 chaperone/DNA topoisomerase II/histidine kinase"/>
    <property type="match status" value="1"/>
</dbReference>
<dbReference type="InterPro" id="IPR035965">
    <property type="entry name" value="PAS-like_dom_sf"/>
</dbReference>
<dbReference type="InterPro" id="IPR000014">
    <property type="entry name" value="PAS"/>
</dbReference>
<dbReference type="InterPro" id="IPR004358">
    <property type="entry name" value="Sig_transdc_His_kin-like_C"/>
</dbReference>
<dbReference type="PROSITE" id="PS50109">
    <property type="entry name" value="HIS_KIN"/>
    <property type="match status" value="1"/>
</dbReference>
<keyword evidence="4" id="KW-0808">Transferase</keyword>
<dbReference type="Gene3D" id="3.30.450.20">
    <property type="entry name" value="PAS domain"/>
    <property type="match status" value="1"/>
</dbReference>